<dbReference type="SUPFAM" id="SSF51735">
    <property type="entry name" value="NAD(P)-binding Rossmann-fold domains"/>
    <property type="match status" value="1"/>
</dbReference>
<feature type="domain" description="Ketopantoate reductase C-terminal" evidence="3">
    <location>
        <begin position="211"/>
        <end position="336"/>
    </location>
</feature>
<evidence type="ECO:0000259" key="2">
    <source>
        <dbReference type="Pfam" id="PF02558"/>
    </source>
</evidence>
<reference evidence="4 5" key="1">
    <citation type="submission" date="2014-03" db="EMBL/GenBank/DDBJ databases">
        <title>The genome of Kluyveromyces dobzhanskii.</title>
        <authorList>
            <person name="Nystedt B."/>
            <person name="Astrom S."/>
        </authorList>
    </citation>
    <scope>NUCLEOTIDE SEQUENCE [LARGE SCALE GENOMIC DNA]</scope>
    <source>
        <strain evidence="4 5">CBS 2104</strain>
    </source>
</reference>
<dbReference type="AlphaFoldDB" id="A0A0A8L903"/>
<evidence type="ECO:0000259" key="3">
    <source>
        <dbReference type="Pfam" id="PF08546"/>
    </source>
</evidence>
<dbReference type="InterPro" id="IPR013328">
    <property type="entry name" value="6PGD_dom2"/>
</dbReference>
<name>A0A0A8L903_9SACH</name>
<dbReference type="SUPFAM" id="SSF48179">
    <property type="entry name" value="6-phosphogluconate dehydrogenase C-terminal domain-like"/>
    <property type="match status" value="1"/>
</dbReference>
<evidence type="ECO:0000256" key="1">
    <source>
        <dbReference type="SAM" id="Phobius"/>
    </source>
</evidence>
<sequence length="359" mass="39935">MSKSAEQKINAIVIGAGGVGVVTAYSLYHNGVAEVSLVTRSDYDHVVEFGYKLESCDYGQIDSWKPHNVYKTVEDASAAEKFFDYIIVTTKNIPDGPKDSTVHAILKPVIESNHELDPKKLTNVVLVQNGIDIEKEVLEHFEKSTYNLCLLSGVQLIASTKVGPGHVVQKGKDNVSFGSFDKTDEVAVEQAKKLASIYHNEGHNTGAFDDNVRRTRWNKLLYNAAINTTTALVGLDVSRCFEFASKKESTEFGIFRPAMQEIAAIAASENIAIDEDLIEFFNEEVRNIMYKPSMCVDVENGRLMELEILLGNPIRTAKANGVQTPTLCLLYNLLILVQNKLKEQKKLIEFNEETLKLVV</sequence>
<accession>A0A0A8L903</accession>
<keyword evidence="1" id="KW-1133">Transmembrane helix</keyword>
<dbReference type="Gene3D" id="1.10.1040.10">
    <property type="entry name" value="N-(1-d-carboxylethyl)-l-norvaline Dehydrogenase, domain 2"/>
    <property type="match status" value="1"/>
</dbReference>
<dbReference type="Pfam" id="PF02558">
    <property type="entry name" value="ApbA"/>
    <property type="match status" value="1"/>
</dbReference>
<keyword evidence="5" id="KW-1185">Reference proteome</keyword>
<keyword evidence="1" id="KW-0812">Transmembrane</keyword>
<evidence type="ECO:0000313" key="5">
    <source>
        <dbReference type="Proteomes" id="UP000031516"/>
    </source>
</evidence>
<gene>
    <name evidence="4" type="ORF">KLDO_g3796</name>
</gene>
<dbReference type="FunFam" id="1.10.1040.10:FF:000017">
    <property type="entry name" value="2-dehydropantoate 2-reductase"/>
    <property type="match status" value="1"/>
</dbReference>
<dbReference type="InterPro" id="IPR013752">
    <property type="entry name" value="KPA_reductase"/>
</dbReference>
<dbReference type="InterPro" id="IPR036291">
    <property type="entry name" value="NAD(P)-bd_dom_sf"/>
</dbReference>
<organism evidence="4 5">
    <name type="scientific">Kluyveromyces dobzhanskii CBS 2104</name>
    <dbReference type="NCBI Taxonomy" id="1427455"/>
    <lineage>
        <taxon>Eukaryota</taxon>
        <taxon>Fungi</taxon>
        <taxon>Dikarya</taxon>
        <taxon>Ascomycota</taxon>
        <taxon>Saccharomycotina</taxon>
        <taxon>Saccharomycetes</taxon>
        <taxon>Saccharomycetales</taxon>
        <taxon>Saccharomycetaceae</taxon>
        <taxon>Kluyveromyces</taxon>
    </lineage>
</organism>
<dbReference type="InterPro" id="IPR008927">
    <property type="entry name" value="6-PGluconate_DH-like_C_sf"/>
</dbReference>
<keyword evidence="1" id="KW-0472">Membrane</keyword>
<dbReference type="PANTHER" id="PTHR21708:SF30">
    <property type="entry name" value="2-DEHYDROPANTOATE 2-REDUCTASE-RELATED"/>
    <property type="match status" value="1"/>
</dbReference>
<dbReference type="InterPro" id="IPR051402">
    <property type="entry name" value="KPR-Related"/>
</dbReference>
<feature type="domain" description="Ketopantoate reductase N-terminal" evidence="2">
    <location>
        <begin position="13"/>
        <end position="181"/>
    </location>
</feature>
<dbReference type="Pfam" id="PF08546">
    <property type="entry name" value="ApbA_C"/>
    <property type="match status" value="1"/>
</dbReference>
<comment type="caution">
    <text evidence="4">The sequence shown here is derived from an EMBL/GenBank/DDBJ whole genome shotgun (WGS) entry which is preliminary data.</text>
</comment>
<dbReference type="Proteomes" id="UP000031516">
    <property type="component" value="Unassembled WGS sequence"/>
</dbReference>
<dbReference type="GO" id="GO:0005737">
    <property type="term" value="C:cytoplasm"/>
    <property type="evidence" value="ECO:0007669"/>
    <property type="project" value="TreeGrafter"/>
</dbReference>
<dbReference type="PANTHER" id="PTHR21708">
    <property type="entry name" value="PROBABLE 2-DEHYDROPANTOATE 2-REDUCTASE"/>
    <property type="match status" value="1"/>
</dbReference>
<feature type="transmembrane region" description="Helical" evidence="1">
    <location>
        <begin position="9"/>
        <end position="28"/>
    </location>
</feature>
<dbReference type="OrthoDB" id="3609at2759"/>
<proteinExistence type="predicted"/>
<dbReference type="EMBL" id="CCBQ010000045">
    <property type="protein sequence ID" value="CDO95561.1"/>
    <property type="molecule type" value="Genomic_DNA"/>
</dbReference>
<dbReference type="InterPro" id="IPR013332">
    <property type="entry name" value="KPR_N"/>
</dbReference>
<dbReference type="Gene3D" id="3.40.50.720">
    <property type="entry name" value="NAD(P)-binding Rossmann-like Domain"/>
    <property type="match status" value="1"/>
</dbReference>
<evidence type="ECO:0000313" key="4">
    <source>
        <dbReference type="EMBL" id="CDO95561.1"/>
    </source>
</evidence>
<protein>
    <submittedName>
        <fullName evidence="4">WGS project CCBQ000000000 data, contig 00015</fullName>
    </submittedName>
</protein>